<dbReference type="GO" id="GO:0005576">
    <property type="term" value="C:extracellular region"/>
    <property type="evidence" value="ECO:0007669"/>
    <property type="project" value="UniProtKB-SubCell"/>
</dbReference>
<evidence type="ECO:0000256" key="9">
    <source>
        <dbReference type="RuleBase" id="RU368031"/>
    </source>
</evidence>
<proteinExistence type="inferred from homology"/>
<dbReference type="Pfam" id="PF06404">
    <property type="entry name" value="PSK"/>
    <property type="match status" value="1"/>
</dbReference>
<keyword evidence="7 9" id="KW-0221">Differentiation</keyword>
<feature type="signal peptide" evidence="9">
    <location>
        <begin position="1"/>
        <end position="23"/>
    </location>
</feature>
<dbReference type="PANTHER" id="PTHR33285">
    <property type="entry name" value="PHYTOSULFOKINES 3"/>
    <property type="match status" value="1"/>
</dbReference>
<keyword evidence="6 9" id="KW-0732">Signal</keyword>
<feature type="chain" id="PRO_5035968045" description="Phytosulfokine" evidence="9">
    <location>
        <begin position="24"/>
        <end position="85"/>
    </location>
</feature>
<evidence type="ECO:0000256" key="2">
    <source>
        <dbReference type="ARBA" id="ARBA00010781"/>
    </source>
</evidence>
<evidence type="ECO:0000256" key="3">
    <source>
        <dbReference type="ARBA" id="ARBA00022473"/>
    </source>
</evidence>
<dbReference type="GO" id="GO:0030154">
    <property type="term" value="P:cell differentiation"/>
    <property type="evidence" value="ECO:0007669"/>
    <property type="project" value="UniProtKB-UniRule"/>
</dbReference>
<accession>A0A8S0SDP3</accession>
<dbReference type="InterPro" id="IPR009438">
    <property type="entry name" value="Phytosulfokine"/>
</dbReference>
<dbReference type="AlphaFoldDB" id="A0A8S0SDP3"/>
<comment type="PTM">
    <text evidence="9">PSK-alpha is produced by endopeptidase digestion. PSK-beta is produced from PSK-alpha by exopeptidase digestion.</text>
</comment>
<gene>
    <name evidence="10" type="ORF">OLEA9_A094715</name>
</gene>
<evidence type="ECO:0000313" key="11">
    <source>
        <dbReference type="Proteomes" id="UP000594638"/>
    </source>
</evidence>
<protein>
    <recommendedName>
        <fullName evidence="9">Phytosulfokine</fullName>
    </recommendedName>
    <component>
        <recommendedName>
            <fullName evidence="9">Phytosulfokine-alpha</fullName>
            <shortName evidence="9">PSK-alpha</shortName>
            <shortName evidence="9">Phytosulfokine-a</shortName>
        </recommendedName>
    </component>
    <component>
        <recommendedName>
            <fullName evidence="9">Phytosulfokine-beta</fullName>
            <shortName evidence="9">PSK-beta</shortName>
            <shortName evidence="9">Phytosulfokine-b</shortName>
        </recommendedName>
    </component>
</protein>
<comment type="PTM">
    <text evidence="9">Sulfation is important for activity and for the binding to a putative membrane receptor.</text>
</comment>
<dbReference type="Gramene" id="OE9A094715T2">
    <property type="protein sequence ID" value="OE9A094715C2"/>
    <property type="gene ID" value="OE9A094715"/>
</dbReference>
<comment type="subcellular location">
    <subcellularLocation>
        <location evidence="1 9">Secreted</location>
    </subcellularLocation>
</comment>
<dbReference type="PANTHER" id="PTHR33285:SF33">
    <property type="entry name" value="PHYTOSULFOKINE"/>
    <property type="match status" value="1"/>
</dbReference>
<dbReference type="Proteomes" id="UP000594638">
    <property type="component" value="Unassembled WGS sequence"/>
</dbReference>
<evidence type="ECO:0000256" key="8">
    <source>
        <dbReference type="ARBA" id="ARBA00023030"/>
    </source>
</evidence>
<evidence type="ECO:0000256" key="1">
    <source>
        <dbReference type="ARBA" id="ARBA00004613"/>
    </source>
</evidence>
<comment type="similarity">
    <text evidence="2 9">Belongs to the phytosulfokine family.</text>
</comment>
<reference evidence="10 11" key="1">
    <citation type="submission" date="2019-12" db="EMBL/GenBank/DDBJ databases">
        <authorList>
            <person name="Alioto T."/>
            <person name="Alioto T."/>
            <person name="Gomez Garrido J."/>
        </authorList>
    </citation>
    <scope>NUCLEOTIDE SEQUENCE [LARGE SCALE GENOMIC DNA]</scope>
</reference>
<evidence type="ECO:0000313" key="10">
    <source>
        <dbReference type="EMBL" id="CAA2989466.1"/>
    </source>
</evidence>
<dbReference type="GO" id="GO:0008283">
    <property type="term" value="P:cell population proliferation"/>
    <property type="evidence" value="ECO:0007669"/>
    <property type="project" value="UniProtKB-UniRule"/>
</dbReference>
<organism evidence="10 11">
    <name type="scientific">Olea europaea subsp. europaea</name>
    <dbReference type="NCBI Taxonomy" id="158383"/>
    <lineage>
        <taxon>Eukaryota</taxon>
        <taxon>Viridiplantae</taxon>
        <taxon>Streptophyta</taxon>
        <taxon>Embryophyta</taxon>
        <taxon>Tracheophyta</taxon>
        <taxon>Spermatophyta</taxon>
        <taxon>Magnoliopsida</taxon>
        <taxon>eudicotyledons</taxon>
        <taxon>Gunneridae</taxon>
        <taxon>Pentapetalae</taxon>
        <taxon>asterids</taxon>
        <taxon>lamiids</taxon>
        <taxon>Lamiales</taxon>
        <taxon>Oleaceae</taxon>
        <taxon>Oleeae</taxon>
        <taxon>Olea</taxon>
    </lineage>
</organism>
<evidence type="ECO:0000256" key="7">
    <source>
        <dbReference type="ARBA" id="ARBA00022782"/>
    </source>
</evidence>
<name>A0A8S0SDP3_OLEEU</name>
<comment type="function">
    <text evidence="9">Promotes plant cell differentiation, organogenesis and somatic embryogenesis as well as cell proliferation.</text>
</comment>
<evidence type="ECO:0000256" key="6">
    <source>
        <dbReference type="ARBA" id="ARBA00022729"/>
    </source>
</evidence>
<evidence type="ECO:0000256" key="4">
    <source>
        <dbReference type="ARBA" id="ARBA00022525"/>
    </source>
</evidence>
<keyword evidence="11" id="KW-1185">Reference proteome</keyword>
<keyword evidence="3 9" id="KW-0217">Developmental protein</keyword>
<keyword evidence="8 9" id="KW-0339">Growth factor</keyword>
<sequence>MKQSCGALVSWLFLMLIIFQASARLLPKHQGDHPNSRANGIAEEDEVIPSLMGLEECDEKDVACQNRRMLADAHLDYIYTQQHKP</sequence>
<comment type="caution">
    <text evidence="10">The sequence shown here is derived from an EMBL/GenBank/DDBJ whole genome shotgun (WGS) entry which is preliminary data.</text>
</comment>
<dbReference type="OrthoDB" id="1914102at2759"/>
<dbReference type="GO" id="GO:0008083">
    <property type="term" value="F:growth factor activity"/>
    <property type="evidence" value="ECO:0007669"/>
    <property type="project" value="UniProtKB-UniRule"/>
</dbReference>
<dbReference type="EMBL" id="CACTIH010004104">
    <property type="protein sequence ID" value="CAA2989466.1"/>
    <property type="molecule type" value="Genomic_DNA"/>
</dbReference>
<evidence type="ECO:0000256" key="5">
    <source>
        <dbReference type="ARBA" id="ARBA00022641"/>
    </source>
</evidence>
<keyword evidence="4 9" id="KW-0964">Secreted</keyword>
<keyword evidence="5 9" id="KW-0765">Sulfation</keyword>